<evidence type="ECO:0000313" key="6">
    <source>
        <dbReference type="Proteomes" id="UP001212841"/>
    </source>
</evidence>
<accession>A0AAD5S5K4</accession>
<dbReference type="Gene3D" id="3.40.50.150">
    <property type="entry name" value="Vaccinia Virus protein VP39"/>
    <property type="match status" value="1"/>
</dbReference>
<dbReference type="GO" id="GO:0008173">
    <property type="term" value="F:RNA methyltransferase activity"/>
    <property type="evidence" value="ECO:0007669"/>
    <property type="project" value="UniProtKB-UniRule"/>
</dbReference>
<evidence type="ECO:0000259" key="4">
    <source>
        <dbReference type="PROSITE" id="PS51515"/>
    </source>
</evidence>
<dbReference type="Proteomes" id="UP001212841">
    <property type="component" value="Unassembled WGS sequence"/>
</dbReference>
<keyword evidence="2" id="KW-0808">Transferase</keyword>
<evidence type="ECO:0000256" key="1">
    <source>
        <dbReference type="PROSITE-ProRule" id="PRU00848"/>
    </source>
</evidence>
<dbReference type="PANTHER" id="PTHR12315">
    <property type="entry name" value="BICOID-INTERACTING PROTEIN RELATED"/>
    <property type="match status" value="1"/>
</dbReference>
<dbReference type="GO" id="GO:0008171">
    <property type="term" value="F:O-methyltransferase activity"/>
    <property type="evidence" value="ECO:0007669"/>
    <property type="project" value="UniProtKB-UniRule"/>
</dbReference>
<sequence length="249" mass="27699">MAGDNSSSATKPNPYLAHHSEPQNPYLSHQFEPSLPRTSRQYRHKISLNPTNPPQSLGPAPRKEKPLPGPQPRPPESLGNYSSYYSKRLPSHSTHIPIDQRLSLFPPEHFTNKRVLDVGCNAGVLTIQVAMLFGPREIEGVDIDPGLIRKAKKNVGEWANLMGIELQREEVEWVTKCLDAGIAAVRDDEGVVSRTVTDNNEPLDATQPIETSKKRKQTADTDLPEAKKKRKAKKRKTDQPTSIPPTPSL</sequence>
<dbReference type="GO" id="GO:0032259">
    <property type="term" value="P:methylation"/>
    <property type="evidence" value="ECO:0007669"/>
    <property type="project" value="UniProtKB-KW"/>
</dbReference>
<proteinExistence type="inferred from homology"/>
<dbReference type="CDD" id="cd02440">
    <property type="entry name" value="AdoMet_MTases"/>
    <property type="match status" value="1"/>
</dbReference>
<dbReference type="InterPro" id="IPR029063">
    <property type="entry name" value="SAM-dependent_MTases_sf"/>
</dbReference>
<feature type="compositionally biased region" description="Basic residues" evidence="3">
    <location>
        <begin position="227"/>
        <end position="236"/>
    </location>
</feature>
<dbReference type="InterPro" id="IPR024160">
    <property type="entry name" value="BIN3_SAM-bd_dom"/>
</dbReference>
<reference evidence="5" key="1">
    <citation type="submission" date="2020-05" db="EMBL/GenBank/DDBJ databases">
        <title>Phylogenomic resolution of chytrid fungi.</title>
        <authorList>
            <person name="Stajich J.E."/>
            <person name="Amses K."/>
            <person name="Simmons R."/>
            <person name="Seto K."/>
            <person name="Myers J."/>
            <person name="Bonds A."/>
            <person name="Quandt C.A."/>
            <person name="Barry K."/>
            <person name="Liu P."/>
            <person name="Grigoriev I."/>
            <person name="Longcore J.E."/>
            <person name="James T.Y."/>
        </authorList>
    </citation>
    <scope>NUCLEOTIDE SEQUENCE</scope>
    <source>
        <strain evidence="5">JEL0318</strain>
    </source>
</reference>
<dbReference type="EMBL" id="JADGJD010001528">
    <property type="protein sequence ID" value="KAJ3040844.1"/>
    <property type="molecule type" value="Genomic_DNA"/>
</dbReference>
<gene>
    <name evidence="5" type="ORF">HK097_002448</name>
</gene>
<feature type="region of interest" description="Disordered" evidence="3">
    <location>
        <begin position="193"/>
        <end position="249"/>
    </location>
</feature>
<keyword evidence="1 2" id="KW-0949">S-adenosyl-L-methionine</keyword>
<comment type="caution">
    <text evidence="5">The sequence shown here is derived from an EMBL/GenBank/DDBJ whole genome shotgun (WGS) entry which is preliminary data.</text>
</comment>
<dbReference type="Pfam" id="PF06325">
    <property type="entry name" value="PrmA"/>
    <property type="match status" value="1"/>
</dbReference>
<dbReference type="AlphaFoldDB" id="A0AAD5S5K4"/>
<dbReference type="EC" id="2.1.1.-" evidence="2"/>
<dbReference type="SUPFAM" id="SSF53335">
    <property type="entry name" value="S-adenosyl-L-methionine-dependent methyltransferases"/>
    <property type="match status" value="1"/>
</dbReference>
<dbReference type="InterPro" id="IPR039772">
    <property type="entry name" value="Bin3-like"/>
</dbReference>
<feature type="compositionally biased region" description="Polar residues" evidence="3">
    <location>
        <begin position="1"/>
        <end position="11"/>
    </location>
</feature>
<keyword evidence="6" id="KW-1185">Reference proteome</keyword>
<comment type="similarity">
    <text evidence="2">Belongs to the methyltransferase superfamily.</text>
</comment>
<evidence type="ECO:0000313" key="5">
    <source>
        <dbReference type="EMBL" id="KAJ3040844.1"/>
    </source>
</evidence>
<dbReference type="GO" id="GO:0017069">
    <property type="term" value="F:snRNA binding"/>
    <property type="evidence" value="ECO:0007669"/>
    <property type="project" value="TreeGrafter"/>
</dbReference>
<feature type="domain" description="Bin3-type SAM" evidence="4">
    <location>
        <begin position="99"/>
        <end position="249"/>
    </location>
</feature>
<feature type="region of interest" description="Disordered" evidence="3">
    <location>
        <begin position="1"/>
        <end position="84"/>
    </location>
</feature>
<name>A0AAD5S5K4_9FUNG</name>
<keyword evidence="2" id="KW-0489">Methyltransferase</keyword>
<dbReference type="PANTHER" id="PTHR12315:SF0">
    <property type="entry name" value="7SK SNRNA METHYLPHOSPHATE CAPPING ENZYME"/>
    <property type="match status" value="1"/>
</dbReference>
<organism evidence="5 6">
    <name type="scientific">Rhizophlyctis rosea</name>
    <dbReference type="NCBI Taxonomy" id="64517"/>
    <lineage>
        <taxon>Eukaryota</taxon>
        <taxon>Fungi</taxon>
        <taxon>Fungi incertae sedis</taxon>
        <taxon>Chytridiomycota</taxon>
        <taxon>Chytridiomycota incertae sedis</taxon>
        <taxon>Chytridiomycetes</taxon>
        <taxon>Rhizophlyctidales</taxon>
        <taxon>Rhizophlyctidaceae</taxon>
        <taxon>Rhizophlyctis</taxon>
    </lineage>
</organism>
<feature type="non-terminal residue" evidence="5">
    <location>
        <position position="249"/>
    </location>
</feature>
<protein>
    <recommendedName>
        <fullName evidence="2">RNA methyltransferase</fullName>
        <ecNumber evidence="2">2.1.1.-</ecNumber>
    </recommendedName>
</protein>
<dbReference type="PROSITE" id="PS51515">
    <property type="entry name" value="BIN3_SAM"/>
    <property type="match status" value="1"/>
</dbReference>
<evidence type="ECO:0000256" key="3">
    <source>
        <dbReference type="SAM" id="MobiDB-lite"/>
    </source>
</evidence>
<dbReference type="GO" id="GO:0040031">
    <property type="term" value="P:snRNA modification"/>
    <property type="evidence" value="ECO:0007669"/>
    <property type="project" value="TreeGrafter"/>
</dbReference>
<evidence type="ECO:0000256" key="2">
    <source>
        <dbReference type="RuleBase" id="RU367087"/>
    </source>
</evidence>